<dbReference type="GO" id="GO:0000932">
    <property type="term" value="C:P-body"/>
    <property type="evidence" value="ECO:0007669"/>
    <property type="project" value="UniProtKB-UniRule"/>
</dbReference>
<feature type="domain" description="NOT2/NOT3/NOT5 C-terminal" evidence="14">
    <location>
        <begin position="518"/>
        <end position="645"/>
    </location>
</feature>
<comment type="similarity">
    <text evidence="3 10">Belongs to the CNOT2/3/5 family.</text>
</comment>
<evidence type="ECO:0000256" key="11">
    <source>
        <dbReference type="SAM" id="Coils"/>
    </source>
</evidence>
<keyword evidence="8 10" id="KW-0804">Transcription</keyword>
<evidence type="ECO:0000256" key="4">
    <source>
        <dbReference type="ARBA" id="ARBA00022490"/>
    </source>
</evidence>
<evidence type="ECO:0000256" key="9">
    <source>
        <dbReference type="ARBA" id="ARBA00023242"/>
    </source>
</evidence>
<dbReference type="Gene3D" id="2.30.30.1020">
    <property type="entry name" value="CCR4-NOT complex subunit 2/3/5, C-terminal domain"/>
    <property type="match status" value="1"/>
</dbReference>
<feature type="region of interest" description="Disordered" evidence="12">
    <location>
        <begin position="268"/>
        <end position="310"/>
    </location>
</feature>
<protein>
    <recommendedName>
        <fullName evidence="10">General negative regulator of transcription subunit</fullName>
    </recommendedName>
</protein>
<dbReference type="EMBL" id="KV454406">
    <property type="protein sequence ID" value="ODQ67736.1"/>
    <property type="molecule type" value="Genomic_DNA"/>
</dbReference>
<evidence type="ECO:0000256" key="10">
    <source>
        <dbReference type="PIRNR" id="PIRNR005290"/>
    </source>
</evidence>
<keyword evidence="5 10" id="KW-0678">Repressor</keyword>
<organism evidence="15 16">
    <name type="scientific">Nadsonia fulvescens var. elongata DSM 6958</name>
    <dbReference type="NCBI Taxonomy" id="857566"/>
    <lineage>
        <taxon>Eukaryota</taxon>
        <taxon>Fungi</taxon>
        <taxon>Dikarya</taxon>
        <taxon>Ascomycota</taxon>
        <taxon>Saccharomycotina</taxon>
        <taxon>Dipodascomycetes</taxon>
        <taxon>Dipodascales</taxon>
        <taxon>Dipodascales incertae sedis</taxon>
        <taxon>Nadsonia</taxon>
    </lineage>
</organism>
<dbReference type="InterPro" id="IPR007282">
    <property type="entry name" value="NOT2/3/5_C"/>
</dbReference>
<evidence type="ECO:0000313" key="15">
    <source>
        <dbReference type="EMBL" id="ODQ67736.1"/>
    </source>
</evidence>
<keyword evidence="10" id="KW-0010">Activator</keyword>
<evidence type="ECO:0000259" key="14">
    <source>
        <dbReference type="Pfam" id="PF04153"/>
    </source>
</evidence>
<proteinExistence type="inferred from homology"/>
<evidence type="ECO:0000313" key="16">
    <source>
        <dbReference type="Proteomes" id="UP000095009"/>
    </source>
</evidence>
<feature type="compositionally biased region" description="Low complexity" evidence="12">
    <location>
        <begin position="365"/>
        <end position="389"/>
    </location>
</feature>
<comment type="function">
    <text evidence="10">Acts as component of the CCR4-NOT core complex, which in the nucleus seems to be a general transcription factor, and in the cytoplasm the major mRNA deadenylase involved in mRNA turnover. The NOT protein subcomplex negatively regulates the basal and activated transcription of many genes. Preferentially affects TC-type TATA element-dependent transcription. Could directly or indirectly inhibit component(s) of the general transcription machinery.</text>
</comment>
<dbReference type="Proteomes" id="UP000095009">
    <property type="component" value="Unassembled WGS sequence"/>
</dbReference>
<reference evidence="15 16" key="1">
    <citation type="journal article" date="2016" name="Proc. Natl. Acad. Sci. U.S.A.">
        <title>Comparative genomics of biotechnologically important yeasts.</title>
        <authorList>
            <person name="Riley R."/>
            <person name="Haridas S."/>
            <person name="Wolfe K.H."/>
            <person name="Lopes M.R."/>
            <person name="Hittinger C.T."/>
            <person name="Goeker M."/>
            <person name="Salamov A.A."/>
            <person name="Wisecaver J.H."/>
            <person name="Long T.M."/>
            <person name="Calvey C.H."/>
            <person name="Aerts A.L."/>
            <person name="Barry K.W."/>
            <person name="Choi C."/>
            <person name="Clum A."/>
            <person name="Coughlan A.Y."/>
            <person name="Deshpande S."/>
            <person name="Douglass A.P."/>
            <person name="Hanson S.J."/>
            <person name="Klenk H.-P."/>
            <person name="LaButti K.M."/>
            <person name="Lapidus A."/>
            <person name="Lindquist E.A."/>
            <person name="Lipzen A.M."/>
            <person name="Meier-Kolthoff J.P."/>
            <person name="Ohm R.A."/>
            <person name="Otillar R.P."/>
            <person name="Pangilinan J.L."/>
            <person name="Peng Y."/>
            <person name="Rokas A."/>
            <person name="Rosa C.A."/>
            <person name="Scheuner C."/>
            <person name="Sibirny A.A."/>
            <person name="Slot J.C."/>
            <person name="Stielow J.B."/>
            <person name="Sun H."/>
            <person name="Kurtzman C.P."/>
            <person name="Blackwell M."/>
            <person name="Grigoriev I.V."/>
            <person name="Jeffries T.W."/>
        </authorList>
    </citation>
    <scope>NUCLEOTIDE SEQUENCE [LARGE SCALE GENOMIC DNA]</scope>
    <source>
        <strain evidence="15 16">DSM 6958</strain>
    </source>
</reference>
<keyword evidence="11" id="KW-0175">Coiled coil</keyword>
<dbReference type="Pfam" id="PF04153">
    <property type="entry name" value="NOT2_3_5_C"/>
    <property type="match status" value="1"/>
</dbReference>
<dbReference type="PANTHER" id="PTHR23326">
    <property type="entry name" value="CCR4 NOT-RELATED"/>
    <property type="match status" value="1"/>
</dbReference>
<evidence type="ECO:0000256" key="7">
    <source>
        <dbReference type="ARBA" id="ARBA00023015"/>
    </source>
</evidence>
<evidence type="ECO:0000256" key="2">
    <source>
        <dbReference type="ARBA" id="ARBA00004496"/>
    </source>
</evidence>
<keyword evidence="9 10" id="KW-0539">Nucleus</keyword>
<keyword evidence="4 10" id="KW-0963">Cytoplasm</keyword>
<dbReference type="InterPro" id="IPR007207">
    <property type="entry name" value="Not_N"/>
</dbReference>
<dbReference type="STRING" id="857566.A0A1E3PQM6"/>
<comment type="subcellular location">
    <subcellularLocation>
        <location evidence="2 10">Cytoplasm</location>
    </subcellularLocation>
    <subcellularLocation>
        <location evidence="1 10">Nucleus</location>
    </subcellularLocation>
</comment>
<dbReference type="PIRSF" id="PIRSF005290">
    <property type="entry name" value="NOT_su_3_5"/>
    <property type="match status" value="1"/>
</dbReference>
<keyword evidence="6" id="KW-0597">Phosphoprotein</keyword>
<feature type="coiled-coil region" evidence="11">
    <location>
        <begin position="117"/>
        <end position="154"/>
    </location>
</feature>
<evidence type="ECO:0000256" key="8">
    <source>
        <dbReference type="ARBA" id="ARBA00023163"/>
    </source>
</evidence>
<dbReference type="AlphaFoldDB" id="A0A1E3PQM6"/>
<dbReference type="Pfam" id="PF04065">
    <property type="entry name" value="Not3"/>
    <property type="match status" value="1"/>
</dbReference>
<dbReference type="InterPro" id="IPR038635">
    <property type="entry name" value="CCR4-NOT_su2/3/5_C_sf"/>
</dbReference>
<evidence type="ECO:0000256" key="3">
    <source>
        <dbReference type="ARBA" id="ARBA00007682"/>
    </source>
</evidence>
<feature type="region of interest" description="Disordered" evidence="12">
    <location>
        <begin position="362"/>
        <end position="450"/>
    </location>
</feature>
<feature type="compositionally biased region" description="Polar residues" evidence="12">
    <location>
        <begin position="396"/>
        <end position="428"/>
    </location>
</feature>
<evidence type="ECO:0000256" key="1">
    <source>
        <dbReference type="ARBA" id="ARBA00004123"/>
    </source>
</evidence>
<name>A0A1E3PQM6_9ASCO</name>
<dbReference type="FunFam" id="2.30.30.1020:FF:000006">
    <property type="entry name" value="CCR4-NOT transcription complex, subunit 3"/>
    <property type="match status" value="1"/>
</dbReference>
<dbReference type="GO" id="GO:0000289">
    <property type="term" value="P:nuclear-transcribed mRNA poly(A) tail shortening"/>
    <property type="evidence" value="ECO:0007669"/>
    <property type="project" value="EnsemblFungi"/>
</dbReference>
<dbReference type="InterPro" id="IPR040168">
    <property type="entry name" value="Not2/3/5"/>
</dbReference>
<dbReference type="GO" id="GO:0005634">
    <property type="term" value="C:nucleus"/>
    <property type="evidence" value="ECO:0007669"/>
    <property type="project" value="UniProtKB-SubCell"/>
</dbReference>
<evidence type="ECO:0000256" key="6">
    <source>
        <dbReference type="ARBA" id="ARBA00022553"/>
    </source>
</evidence>
<keyword evidence="7 10" id="KW-0805">Transcription regulation</keyword>
<feature type="compositionally biased region" description="Low complexity" evidence="12">
    <location>
        <begin position="287"/>
        <end position="296"/>
    </location>
</feature>
<evidence type="ECO:0000256" key="5">
    <source>
        <dbReference type="ARBA" id="ARBA00022491"/>
    </source>
</evidence>
<evidence type="ECO:0000259" key="13">
    <source>
        <dbReference type="Pfam" id="PF04065"/>
    </source>
</evidence>
<feature type="domain" description="CCR4-Not complex component Not N-terminal" evidence="13">
    <location>
        <begin position="3"/>
        <end position="231"/>
    </location>
</feature>
<dbReference type="InterPro" id="IPR012270">
    <property type="entry name" value="CCR4-NOT_su3/5"/>
</dbReference>
<dbReference type="GO" id="GO:0030015">
    <property type="term" value="C:CCR4-NOT core complex"/>
    <property type="evidence" value="ECO:0007669"/>
    <property type="project" value="UniProtKB-UniRule"/>
</dbReference>
<dbReference type="GO" id="GO:0006355">
    <property type="term" value="P:regulation of DNA-templated transcription"/>
    <property type="evidence" value="ECO:0007669"/>
    <property type="project" value="InterPro"/>
</dbReference>
<evidence type="ECO:0000256" key="12">
    <source>
        <dbReference type="SAM" id="MobiDB-lite"/>
    </source>
</evidence>
<sequence length="649" mass="73311">MAQRKLQQEMDRVFKKVAEGVQTFDAIYDKVQSSSNQSQKEKLESDLKREIKKLQRLRDQIKTWMGSNDIKDKKTLTEQRKLIESEMERFKACEKEMKTKAYSKEGLTNLLKLDPREKEKQEMCDFLANTLEELENQTDNLETEQESLQATMKKGRKDNLKAERIGDIEATLERHKWHQSKLELILRLLENGQIATEQVENIQEDIKYYVESNQEVDFADDEEIYDELNLDQDEDLIGMDSVDIVKDEGVSTLEELAADLSLSGIITREGESQSKPESPIVGLTPRSSSMSLSTSSNPHPTKLSLKTDPKLTSAASSPLILSPALKSSSTSLVPTSLESTTTSVPNAWAAPDKIEALKIKGHNESPPASKSVPVSATTTNTTTTPSTPAKELFIASESTPKSQNVASSSPHVSGSYSTGSPAVSSTEKFNPKLNESPLPPSIATTRAASPTVTIRDSSISAMSDNDSIISNSSSVKSSNRHFNLPPGLQDFVQSFEAARQRVENPPPISSIIKLLESSYENIPTSVDADIPNYYRPVNPYPTASYYPQQPITYLRDASLLEKMSIDTLLYIFYYKQGTYDQYLAAKELKRRSWRYHKKFLTWFQRHEEPSVINDEYEQGSYVYFDYEGMWTQRKKSNFQFAYEFLEDEI</sequence>
<accession>A0A1E3PQM6</accession>
<dbReference type="OrthoDB" id="293823at2759"/>
<gene>
    <name evidence="15" type="ORF">NADFUDRAFT_80906</name>
</gene>
<keyword evidence="16" id="KW-1185">Reference proteome</keyword>